<protein>
    <recommendedName>
        <fullName evidence="6">Protein kinase domain-containing protein</fullName>
    </recommendedName>
</protein>
<feature type="region of interest" description="Disordered" evidence="5">
    <location>
        <begin position="603"/>
        <end position="625"/>
    </location>
</feature>
<evidence type="ECO:0000256" key="5">
    <source>
        <dbReference type="SAM" id="MobiDB-lite"/>
    </source>
</evidence>
<dbReference type="FunFam" id="1.10.510.10:FF:000571">
    <property type="entry name" value="Maternal embryonic leucine zipper kinase"/>
    <property type="match status" value="1"/>
</dbReference>
<evidence type="ECO:0000259" key="6">
    <source>
        <dbReference type="PROSITE" id="PS50011"/>
    </source>
</evidence>
<dbReference type="Proteomes" id="UP000521872">
    <property type="component" value="Unassembled WGS sequence"/>
</dbReference>
<dbReference type="PROSITE" id="PS50011">
    <property type="entry name" value="PROTEIN_KINASE_DOM"/>
    <property type="match status" value="1"/>
</dbReference>
<dbReference type="PANTHER" id="PTHR24345">
    <property type="entry name" value="SERINE/THREONINE-PROTEIN KINASE PLK"/>
    <property type="match status" value="1"/>
</dbReference>
<dbReference type="SUPFAM" id="SSF49879">
    <property type="entry name" value="SMAD/FHA domain"/>
    <property type="match status" value="1"/>
</dbReference>
<evidence type="ECO:0000256" key="1">
    <source>
        <dbReference type="ARBA" id="ARBA00005575"/>
    </source>
</evidence>
<evidence type="ECO:0000256" key="4">
    <source>
        <dbReference type="PROSITE-ProRule" id="PRU10141"/>
    </source>
</evidence>
<feature type="domain" description="Protein kinase" evidence="6">
    <location>
        <begin position="167"/>
        <end position="418"/>
    </location>
</feature>
<feature type="binding site" evidence="4">
    <location>
        <position position="196"/>
    </location>
    <ligand>
        <name>ATP</name>
        <dbReference type="ChEBI" id="CHEBI:30616"/>
    </ligand>
</feature>
<dbReference type="Gene3D" id="2.60.200.20">
    <property type="match status" value="1"/>
</dbReference>
<dbReference type="AlphaFoldDB" id="A0A8H4R4W6"/>
<dbReference type="Pfam" id="PF00069">
    <property type="entry name" value="Pkinase"/>
    <property type="match status" value="1"/>
</dbReference>
<dbReference type="PROSITE" id="PS00107">
    <property type="entry name" value="PROTEIN_KINASE_ATP"/>
    <property type="match status" value="1"/>
</dbReference>
<dbReference type="Pfam" id="PF00498">
    <property type="entry name" value="FHA"/>
    <property type="match status" value="1"/>
</dbReference>
<dbReference type="Gene3D" id="1.10.510.10">
    <property type="entry name" value="Transferase(Phosphotransferase) domain 1"/>
    <property type="match status" value="1"/>
</dbReference>
<accession>A0A8H4R4W6</accession>
<comment type="similarity">
    <text evidence="1">Belongs to the protein kinase superfamily. CAMK Ser/Thr protein kinase family. CHEK2 subfamily.</text>
</comment>
<feature type="region of interest" description="Disordered" evidence="5">
    <location>
        <begin position="663"/>
        <end position="683"/>
    </location>
</feature>
<dbReference type="GO" id="GO:0005524">
    <property type="term" value="F:ATP binding"/>
    <property type="evidence" value="ECO:0007669"/>
    <property type="project" value="UniProtKB-UniRule"/>
</dbReference>
<evidence type="ECO:0000256" key="2">
    <source>
        <dbReference type="ARBA" id="ARBA00022741"/>
    </source>
</evidence>
<dbReference type="InterPro" id="IPR011009">
    <property type="entry name" value="Kinase-like_dom_sf"/>
</dbReference>
<dbReference type="InterPro" id="IPR000719">
    <property type="entry name" value="Prot_kinase_dom"/>
</dbReference>
<dbReference type="InterPro" id="IPR017441">
    <property type="entry name" value="Protein_kinase_ATP_BS"/>
</dbReference>
<dbReference type="SUPFAM" id="SSF56112">
    <property type="entry name" value="Protein kinase-like (PK-like)"/>
    <property type="match status" value="1"/>
</dbReference>
<gene>
    <name evidence="7" type="ORF">D9613_009410</name>
</gene>
<dbReference type="GO" id="GO:0004672">
    <property type="term" value="F:protein kinase activity"/>
    <property type="evidence" value="ECO:0007669"/>
    <property type="project" value="InterPro"/>
</dbReference>
<evidence type="ECO:0000313" key="7">
    <source>
        <dbReference type="EMBL" id="KAF4622473.1"/>
    </source>
</evidence>
<dbReference type="InterPro" id="IPR008984">
    <property type="entry name" value="SMAD_FHA_dom_sf"/>
</dbReference>
<reference evidence="7 8" key="1">
    <citation type="submission" date="2019-12" db="EMBL/GenBank/DDBJ databases">
        <authorList>
            <person name="Floudas D."/>
            <person name="Bentzer J."/>
            <person name="Ahren D."/>
            <person name="Johansson T."/>
            <person name="Persson P."/>
            <person name="Tunlid A."/>
        </authorList>
    </citation>
    <scope>NUCLEOTIDE SEQUENCE [LARGE SCALE GENOMIC DNA]</scope>
    <source>
        <strain evidence="7 8">CBS 102.39</strain>
    </source>
</reference>
<sequence length="802" mass="90068">MKKPTPNATGGSQEVEIEQECCLKAQEKTAKACEPFFWGVLQDALGAGASVNLYLSKANLICTVGSDTKLSTIYLPVFGIGISPCHCTISWDGESADSVKLRNNSTDDALQINAEPVGRRQAHPLRDGDTITFINSKGATTTGVPEEYFFLYHHRATKCPPFVSLYFEDSLTLGSGSYGSVKKVVKRTTDRVYAVKTMAINGGDLLHRSLTEICIMRRMSHPAICQLYECFTDMGRFALVMDYLDGGDLGTYLRKEGPLIEHETRDILSQVFSGVEYVHSLNIIHGDIKLENVLVSRDEPVRAKLCDFGLSDTVCPHRRLMNARGTPAYAAPEVLYITSFMGFDTKADCWSLSVMMFFMLSGQGIYGGHFETFIPQRAVDWTALSSATEHAQELTRQLLNPNPHLRISARDGLNHEWFSHGNEHLEQPGQIPAAARKAGQDEHSETCFRIKASSAAKPTKKVCKGRGLEAEKSRTTKTSRCHSCQKKYIQVKGATKKRDKKNKLKKIAEMHAESLTSTLNASTRELFDIRRQVEELKGCWEILRKSLNGFLTKDVVPATSQSFQRKKNGSEVKRLKKRPRLEETYAEVTHPKSKRRRQPILPAKRHRPANLTHLPPETFPEVESDNLTTRSQLCSYDSEVDIDHSPTSFLSHTTDYAAPCGETFQHMPRSPPRSNGRPRIKTYKSDNKYHRDTREWVHVRDRDLLDVEQRREAMLDHVETATILGNFGETLDTAYEFLTLGDHFDVPITPENNIVRKGDPGYPEYLGSWGIPLLENTGILAESTLPIDDDGRVDLNLLLGWS</sequence>
<dbReference type="EMBL" id="JAACJL010000002">
    <property type="protein sequence ID" value="KAF4622473.1"/>
    <property type="molecule type" value="Genomic_DNA"/>
</dbReference>
<dbReference type="GO" id="GO:0005634">
    <property type="term" value="C:nucleus"/>
    <property type="evidence" value="ECO:0007669"/>
    <property type="project" value="TreeGrafter"/>
</dbReference>
<dbReference type="SMART" id="SM00220">
    <property type="entry name" value="S_TKc"/>
    <property type="match status" value="1"/>
</dbReference>
<keyword evidence="8" id="KW-1185">Reference proteome</keyword>
<organism evidence="7 8">
    <name type="scientific">Agrocybe pediades</name>
    <dbReference type="NCBI Taxonomy" id="84607"/>
    <lineage>
        <taxon>Eukaryota</taxon>
        <taxon>Fungi</taxon>
        <taxon>Dikarya</taxon>
        <taxon>Basidiomycota</taxon>
        <taxon>Agaricomycotina</taxon>
        <taxon>Agaricomycetes</taxon>
        <taxon>Agaricomycetidae</taxon>
        <taxon>Agaricales</taxon>
        <taxon>Agaricineae</taxon>
        <taxon>Strophariaceae</taxon>
        <taxon>Agrocybe</taxon>
    </lineage>
</organism>
<comment type="caution">
    <text evidence="7">The sequence shown here is derived from an EMBL/GenBank/DDBJ whole genome shotgun (WGS) entry which is preliminary data.</text>
</comment>
<dbReference type="CDD" id="cd00060">
    <property type="entry name" value="FHA"/>
    <property type="match status" value="1"/>
</dbReference>
<dbReference type="InterPro" id="IPR000253">
    <property type="entry name" value="FHA_dom"/>
</dbReference>
<proteinExistence type="inferred from homology"/>
<name>A0A8H4R4W6_9AGAR</name>
<dbReference type="PROSITE" id="PS00108">
    <property type="entry name" value="PROTEIN_KINASE_ST"/>
    <property type="match status" value="1"/>
</dbReference>
<keyword evidence="3 4" id="KW-0067">ATP-binding</keyword>
<evidence type="ECO:0000313" key="8">
    <source>
        <dbReference type="Proteomes" id="UP000521872"/>
    </source>
</evidence>
<dbReference type="InterPro" id="IPR008271">
    <property type="entry name" value="Ser/Thr_kinase_AS"/>
</dbReference>
<evidence type="ECO:0000256" key="3">
    <source>
        <dbReference type="ARBA" id="ARBA00022840"/>
    </source>
</evidence>
<keyword evidence="2 4" id="KW-0547">Nucleotide-binding</keyword>